<comment type="caution">
    <text evidence="6">The sequence shown here is derived from an EMBL/GenBank/DDBJ whole genome shotgun (WGS) entry which is preliminary data.</text>
</comment>
<dbReference type="PANTHER" id="PTHR34653:SF1">
    <property type="entry name" value="FLAGELLAR HOOK-BASAL BODY COMPLEX PROTEIN FLIE"/>
    <property type="match status" value="1"/>
</dbReference>
<dbReference type="HAMAP" id="MF_00724">
    <property type="entry name" value="FliE"/>
    <property type="match status" value="1"/>
</dbReference>
<comment type="subcellular location">
    <subcellularLocation>
        <location evidence="1 4">Bacterial flagellum basal body</location>
    </subcellularLocation>
</comment>
<dbReference type="AlphaFoldDB" id="A0A8J2ZWH0"/>
<dbReference type="GO" id="GO:0005198">
    <property type="term" value="F:structural molecule activity"/>
    <property type="evidence" value="ECO:0007669"/>
    <property type="project" value="UniProtKB-UniRule"/>
</dbReference>
<dbReference type="GO" id="GO:0003774">
    <property type="term" value="F:cytoskeletal motor activity"/>
    <property type="evidence" value="ECO:0007669"/>
    <property type="project" value="InterPro"/>
</dbReference>
<evidence type="ECO:0000313" key="6">
    <source>
        <dbReference type="EMBL" id="GGH82258.1"/>
    </source>
</evidence>
<evidence type="ECO:0000256" key="3">
    <source>
        <dbReference type="ARBA" id="ARBA00023143"/>
    </source>
</evidence>
<evidence type="ECO:0000256" key="1">
    <source>
        <dbReference type="ARBA" id="ARBA00004117"/>
    </source>
</evidence>
<dbReference type="GO" id="GO:0009425">
    <property type="term" value="C:bacterial-type flagellum basal body"/>
    <property type="evidence" value="ECO:0007669"/>
    <property type="project" value="UniProtKB-SubCell"/>
</dbReference>
<keyword evidence="7" id="KW-1185">Reference proteome</keyword>
<evidence type="ECO:0000313" key="7">
    <source>
        <dbReference type="Proteomes" id="UP000656813"/>
    </source>
</evidence>
<keyword evidence="3 4" id="KW-0975">Bacterial flagellum</keyword>
<keyword evidence="6" id="KW-0282">Flagellum</keyword>
<keyword evidence="6" id="KW-0969">Cilium</keyword>
<dbReference type="PRINTS" id="PR01006">
    <property type="entry name" value="FLGHOOKFLIE"/>
</dbReference>
<sequence length="102" mass="11008">MTTPIQLLSNSSAPTALTASNKTNSVQSAQKSFSNILGQALDKVNQSETASDDAVNQLLSGKANNLHDVMIAMEKSEVTLKLAVEVRDKVVNAYQEVMRMQV</sequence>
<dbReference type="Pfam" id="PF02049">
    <property type="entry name" value="FliE"/>
    <property type="match status" value="1"/>
</dbReference>
<dbReference type="PANTHER" id="PTHR34653">
    <property type="match status" value="1"/>
</dbReference>
<dbReference type="RefSeq" id="WP_188497395.1">
    <property type="nucleotide sequence ID" value="NZ_BMFV01000014.1"/>
</dbReference>
<dbReference type="InterPro" id="IPR001624">
    <property type="entry name" value="FliE"/>
</dbReference>
<comment type="similarity">
    <text evidence="2 4">Belongs to the FliE family.</text>
</comment>
<proteinExistence type="inferred from homology"/>
<keyword evidence="6" id="KW-0966">Cell projection</keyword>
<evidence type="ECO:0000256" key="5">
    <source>
        <dbReference type="NCBIfam" id="TIGR00205"/>
    </source>
</evidence>
<evidence type="ECO:0000256" key="4">
    <source>
        <dbReference type="HAMAP-Rule" id="MF_00724"/>
    </source>
</evidence>
<name>A0A8J2ZWH0_9BACL</name>
<protein>
    <recommendedName>
        <fullName evidence="4 5">Flagellar hook-basal body complex protein FliE</fullName>
    </recommendedName>
</protein>
<dbReference type="Proteomes" id="UP000656813">
    <property type="component" value="Unassembled WGS sequence"/>
</dbReference>
<dbReference type="EMBL" id="BMFV01000014">
    <property type="protein sequence ID" value="GGH82258.1"/>
    <property type="molecule type" value="Genomic_DNA"/>
</dbReference>
<organism evidence="6 7">
    <name type="scientific">Pullulanibacillus pueri</name>
    <dbReference type="NCBI Taxonomy" id="1437324"/>
    <lineage>
        <taxon>Bacteria</taxon>
        <taxon>Bacillati</taxon>
        <taxon>Bacillota</taxon>
        <taxon>Bacilli</taxon>
        <taxon>Bacillales</taxon>
        <taxon>Sporolactobacillaceae</taxon>
        <taxon>Pullulanibacillus</taxon>
    </lineage>
</organism>
<reference evidence="6" key="1">
    <citation type="journal article" date="2014" name="Int. J. Syst. Evol. Microbiol.">
        <title>Complete genome sequence of Corynebacterium casei LMG S-19264T (=DSM 44701T), isolated from a smear-ripened cheese.</title>
        <authorList>
            <consortium name="US DOE Joint Genome Institute (JGI-PGF)"/>
            <person name="Walter F."/>
            <person name="Albersmeier A."/>
            <person name="Kalinowski J."/>
            <person name="Ruckert C."/>
        </authorList>
    </citation>
    <scope>NUCLEOTIDE SEQUENCE</scope>
    <source>
        <strain evidence="6">CGMCC 1.12777</strain>
    </source>
</reference>
<dbReference type="GO" id="GO:0071973">
    <property type="term" value="P:bacterial-type flagellum-dependent cell motility"/>
    <property type="evidence" value="ECO:0007669"/>
    <property type="project" value="InterPro"/>
</dbReference>
<reference evidence="6" key="2">
    <citation type="submission" date="2020-09" db="EMBL/GenBank/DDBJ databases">
        <authorList>
            <person name="Sun Q."/>
            <person name="Zhou Y."/>
        </authorList>
    </citation>
    <scope>NUCLEOTIDE SEQUENCE</scope>
    <source>
        <strain evidence="6">CGMCC 1.12777</strain>
    </source>
</reference>
<accession>A0A8J2ZWH0</accession>
<dbReference type="NCBIfam" id="TIGR00205">
    <property type="entry name" value="fliE"/>
    <property type="match status" value="1"/>
</dbReference>
<gene>
    <name evidence="4 6" type="primary">fliE</name>
    <name evidence="6" type="ORF">GCM10007096_21380</name>
</gene>
<evidence type="ECO:0000256" key="2">
    <source>
        <dbReference type="ARBA" id="ARBA00009272"/>
    </source>
</evidence>